<reference evidence="2 3" key="1">
    <citation type="submission" date="2022-05" db="EMBL/GenBank/DDBJ databases">
        <title>A multi-omics perspective on studying reproductive biology in Daphnia sinensis.</title>
        <authorList>
            <person name="Jia J."/>
        </authorList>
    </citation>
    <scope>NUCLEOTIDE SEQUENCE [LARGE SCALE GENOMIC DNA]</scope>
    <source>
        <strain evidence="2 3">WSL</strain>
    </source>
</reference>
<dbReference type="AlphaFoldDB" id="A0AAD5LCL6"/>
<comment type="caution">
    <text evidence="2">The sequence shown here is derived from an EMBL/GenBank/DDBJ whole genome shotgun (WGS) entry which is preliminary data.</text>
</comment>
<name>A0AAD5LCL6_9CRUS</name>
<evidence type="ECO:0000313" key="2">
    <source>
        <dbReference type="EMBL" id="KAI9560216.1"/>
    </source>
</evidence>
<proteinExistence type="predicted"/>
<accession>A0AAD5LCL6</accession>
<feature type="region of interest" description="Disordered" evidence="1">
    <location>
        <begin position="68"/>
        <end position="102"/>
    </location>
</feature>
<dbReference type="Proteomes" id="UP000820818">
    <property type="component" value="Linkage Group LG4"/>
</dbReference>
<sequence length="102" mass="11528">MYNPKIVANSSYYPDANPLTVAATQDKKDTPSSWISWPLGLLLQGVFDDHSTARLRFRNWDTKVTLKPTGSNHYNSSRLRSKSPYQDIDSTGSSRSESPDKY</sequence>
<evidence type="ECO:0000313" key="3">
    <source>
        <dbReference type="Proteomes" id="UP000820818"/>
    </source>
</evidence>
<feature type="compositionally biased region" description="Polar residues" evidence="1">
    <location>
        <begin position="68"/>
        <end position="78"/>
    </location>
</feature>
<protein>
    <submittedName>
        <fullName evidence="2">Tyrosine decarboxylase 2</fullName>
    </submittedName>
</protein>
<evidence type="ECO:0000256" key="1">
    <source>
        <dbReference type="SAM" id="MobiDB-lite"/>
    </source>
</evidence>
<organism evidence="2 3">
    <name type="scientific">Daphnia sinensis</name>
    <dbReference type="NCBI Taxonomy" id="1820382"/>
    <lineage>
        <taxon>Eukaryota</taxon>
        <taxon>Metazoa</taxon>
        <taxon>Ecdysozoa</taxon>
        <taxon>Arthropoda</taxon>
        <taxon>Crustacea</taxon>
        <taxon>Branchiopoda</taxon>
        <taxon>Diplostraca</taxon>
        <taxon>Cladocera</taxon>
        <taxon>Anomopoda</taxon>
        <taxon>Daphniidae</taxon>
        <taxon>Daphnia</taxon>
        <taxon>Daphnia similis group</taxon>
    </lineage>
</organism>
<keyword evidence="3" id="KW-1185">Reference proteome</keyword>
<dbReference type="EMBL" id="WJBH02000004">
    <property type="protein sequence ID" value="KAI9560216.1"/>
    <property type="molecule type" value="Genomic_DNA"/>
</dbReference>
<gene>
    <name evidence="2" type="ORF">GHT06_014230</name>
</gene>